<evidence type="ECO:0000256" key="1">
    <source>
        <dbReference type="SAM" id="SignalP"/>
    </source>
</evidence>
<proteinExistence type="predicted"/>
<dbReference type="Proteomes" id="UP001275084">
    <property type="component" value="Unassembled WGS sequence"/>
</dbReference>
<evidence type="ECO:0000313" key="2">
    <source>
        <dbReference type="EMBL" id="KAK3348754.1"/>
    </source>
</evidence>
<comment type="caution">
    <text evidence="2">The sequence shown here is derived from an EMBL/GenBank/DDBJ whole genome shotgun (WGS) entry which is preliminary data.</text>
</comment>
<dbReference type="AlphaFoldDB" id="A0AAJ0HDA7"/>
<reference evidence="2" key="1">
    <citation type="journal article" date="2023" name="Mol. Phylogenet. Evol.">
        <title>Genome-scale phylogeny and comparative genomics of the fungal order Sordariales.</title>
        <authorList>
            <person name="Hensen N."/>
            <person name="Bonometti L."/>
            <person name="Westerberg I."/>
            <person name="Brannstrom I.O."/>
            <person name="Guillou S."/>
            <person name="Cros-Aarteil S."/>
            <person name="Calhoun S."/>
            <person name="Haridas S."/>
            <person name="Kuo A."/>
            <person name="Mondo S."/>
            <person name="Pangilinan J."/>
            <person name="Riley R."/>
            <person name="LaButti K."/>
            <person name="Andreopoulos B."/>
            <person name="Lipzen A."/>
            <person name="Chen C."/>
            <person name="Yan M."/>
            <person name="Daum C."/>
            <person name="Ng V."/>
            <person name="Clum A."/>
            <person name="Steindorff A."/>
            <person name="Ohm R.A."/>
            <person name="Martin F."/>
            <person name="Silar P."/>
            <person name="Natvig D.O."/>
            <person name="Lalanne C."/>
            <person name="Gautier V."/>
            <person name="Ament-Velasquez S.L."/>
            <person name="Kruys A."/>
            <person name="Hutchinson M.I."/>
            <person name="Powell A.J."/>
            <person name="Barry K."/>
            <person name="Miller A.N."/>
            <person name="Grigoriev I.V."/>
            <person name="Debuchy R."/>
            <person name="Gladieux P."/>
            <person name="Hiltunen Thoren M."/>
            <person name="Johannesson H."/>
        </authorList>
    </citation>
    <scope>NUCLEOTIDE SEQUENCE</scope>
    <source>
        <strain evidence="2">CBS 955.72</strain>
    </source>
</reference>
<name>A0AAJ0HDA7_9PEZI</name>
<evidence type="ECO:0008006" key="4">
    <source>
        <dbReference type="Google" id="ProtNLM"/>
    </source>
</evidence>
<protein>
    <recommendedName>
        <fullName evidence="4">F-box domain-containing protein</fullName>
    </recommendedName>
</protein>
<gene>
    <name evidence="2" type="ORF">B0T25DRAFT_569426</name>
</gene>
<evidence type="ECO:0000313" key="3">
    <source>
        <dbReference type="Proteomes" id="UP001275084"/>
    </source>
</evidence>
<accession>A0AAJ0HDA7</accession>
<keyword evidence="1" id="KW-0732">Signal</keyword>
<feature type="chain" id="PRO_5042517636" description="F-box domain-containing protein" evidence="1">
    <location>
        <begin position="20"/>
        <end position="179"/>
    </location>
</feature>
<sequence length="179" mass="20424">MPRAGRPILLTLNLVTLRARLPLDNDRPTLSAHQPLGALAVLPNELLCEILANYATLVKSHRDVLRVVVASSATSNTCRDLYAELENTKCRKCSANATHLYLITCHLVCRRCFGGHWQRDVPPQKGISRASRAKWHPVLGLLREFEEYVPLQEEHVLEHYEYMFEELKEAPYILSLPAW</sequence>
<reference evidence="2" key="2">
    <citation type="submission" date="2023-06" db="EMBL/GenBank/DDBJ databases">
        <authorList>
            <consortium name="Lawrence Berkeley National Laboratory"/>
            <person name="Haridas S."/>
            <person name="Hensen N."/>
            <person name="Bonometti L."/>
            <person name="Westerberg I."/>
            <person name="Brannstrom I.O."/>
            <person name="Guillou S."/>
            <person name="Cros-Aarteil S."/>
            <person name="Calhoun S."/>
            <person name="Kuo A."/>
            <person name="Mondo S."/>
            <person name="Pangilinan J."/>
            <person name="Riley R."/>
            <person name="Labutti K."/>
            <person name="Andreopoulos B."/>
            <person name="Lipzen A."/>
            <person name="Chen C."/>
            <person name="Yanf M."/>
            <person name="Daum C."/>
            <person name="Ng V."/>
            <person name="Clum A."/>
            <person name="Steindorff A."/>
            <person name="Ohm R."/>
            <person name="Martin F."/>
            <person name="Silar P."/>
            <person name="Natvig D."/>
            <person name="Lalanne C."/>
            <person name="Gautier V."/>
            <person name="Ament-Velasquez S.L."/>
            <person name="Kruys A."/>
            <person name="Hutchinson M.I."/>
            <person name="Powell A.J."/>
            <person name="Barry K."/>
            <person name="Miller A.N."/>
            <person name="Grigoriev I.V."/>
            <person name="Debuchy R."/>
            <person name="Gladieux P."/>
            <person name="Thoren M.H."/>
            <person name="Johannesson H."/>
        </authorList>
    </citation>
    <scope>NUCLEOTIDE SEQUENCE</scope>
    <source>
        <strain evidence="2">CBS 955.72</strain>
    </source>
</reference>
<organism evidence="2 3">
    <name type="scientific">Lasiosphaeria hispida</name>
    <dbReference type="NCBI Taxonomy" id="260671"/>
    <lineage>
        <taxon>Eukaryota</taxon>
        <taxon>Fungi</taxon>
        <taxon>Dikarya</taxon>
        <taxon>Ascomycota</taxon>
        <taxon>Pezizomycotina</taxon>
        <taxon>Sordariomycetes</taxon>
        <taxon>Sordariomycetidae</taxon>
        <taxon>Sordariales</taxon>
        <taxon>Lasiosphaeriaceae</taxon>
        <taxon>Lasiosphaeria</taxon>
    </lineage>
</organism>
<feature type="signal peptide" evidence="1">
    <location>
        <begin position="1"/>
        <end position="19"/>
    </location>
</feature>
<dbReference type="EMBL" id="JAUIQD010000005">
    <property type="protein sequence ID" value="KAK3348754.1"/>
    <property type="molecule type" value="Genomic_DNA"/>
</dbReference>
<keyword evidence="3" id="KW-1185">Reference proteome</keyword>